<evidence type="ECO:0000256" key="1">
    <source>
        <dbReference type="SAM" id="MobiDB-lite"/>
    </source>
</evidence>
<protein>
    <submittedName>
        <fullName evidence="2">Uncharacterized protein</fullName>
    </submittedName>
</protein>
<comment type="caution">
    <text evidence="2">The sequence shown here is derived from an EMBL/GenBank/DDBJ whole genome shotgun (WGS) entry which is preliminary data.</text>
</comment>
<feature type="region of interest" description="Disordered" evidence="1">
    <location>
        <begin position="66"/>
        <end position="129"/>
    </location>
</feature>
<dbReference type="RefSeq" id="WP_139485815.1">
    <property type="nucleotide sequence ID" value="NZ_CAADFB020000039.1"/>
</dbReference>
<keyword evidence="3" id="KW-1185">Reference proteome</keyword>
<feature type="compositionally biased region" description="Low complexity" evidence="1">
    <location>
        <begin position="109"/>
        <end position="121"/>
    </location>
</feature>
<feature type="region of interest" description="Disordered" evidence="1">
    <location>
        <begin position="31"/>
        <end position="52"/>
    </location>
</feature>
<accession>A0A508TX72</accession>
<organism evidence="2 3">
    <name type="scientific">Bradyrhizobium ivorense</name>
    <dbReference type="NCBI Taxonomy" id="2511166"/>
    <lineage>
        <taxon>Bacteria</taxon>
        <taxon>Pseudomonadati</taxon>
        <taxon>Pseudomonadota</taxon>
        <taxon>Alphaproteobacteria</taxon>
        <taxon>Hyphomicrobiales</taxon>
        <taxon>Nitrobacteraceae</taxon>
        <taxon>Bradyrhizobium</taxon>
    </lineage>
</organism>
<evidence type="ECO:0000313" key="2">
    <source>
        <dbReference type="EMBL" id="VIO78979.1"/>
    </source>
</evidence>
<gene>
    <name evidence="2" type="ORF">CI1B_76190</name>
</gene>
<dbReference type="EMBL" id="CAADFC020000032">
    <property type="protein sequence ID" value="VIO78979.1"/>
    <property type="molecule type" value="Genomic_DNA"/>
</dbReference>
<sequence length="129" mass="14124">MMMGLLIILLTFGLGYGAGFVVRGIVARRRRRAARGEGRPQQRKPAAAAAGRDEAINLEGLLVAANDDVSGRRRQRPSAAQPADRHPRTDEFDGAVRDLLGELHRRPEQPSSPRPRAVPVSNARGRSER</sequence>
<dbReference type="Proteomes" id="UP000328092">
    <property type="component" value="Unassembled WGS sequence"/>
</dbReference>
<name>A0A508TX72_9BRAD</name>
<proteinExistence type="predicted"/>
<dbReference type="AlphaFoldDB" id="A0A508TX72"/>
<reference evidence="2" key="1">
    <citation type="submission" date="2019-02" db="EMBL/GenBank/DDBJ databases">
        <authorList>
            <person name="Pothier F.J."/>
        </authorList>
    </citation>
    <scope>NUCLEOTIDE SEQUENCE</scope>
    <source>
        <strain evidence="2">CI-1B</strain>
    </source>
</reference>
<evidence type="ECO:0000313" key="3">
    <source>
        <dbReference type="Proteomes" id="UP000328092"/>
    </source>
</evidence>
<feature type="compositionally biased region" description="Basic and acidic residues" evidence="1">
    <location>
        <begin position="83"/>
        <end position="108"/>
    </location>
</feature>